<feature type="transmembrane region" description="Helical" evidence="1">
    <location>
        <begin position="12"/>
        <end position="38"/>
    </location>
</feature>
<reference evidence="2 3" key="1">
    <citation type="journal article" date="2018" name="IMA Fungus">
        <title>IMA Genome-F 9: Draft genome sequence of Annulohypoxylon stygium, Aspergillus mulundensis, Berkeleyomyces basicola (syn. Thielaviopsis basicola), Ceratocystis smalleyi, two Cercospora beticola strains, Coleophoma cylindrospora, Fusarium fracticaudum, Phialophora cf. hyalina, and Morchella septimelata.</title>
        <authorList>
            <person name="Wingfield B.D."/>
            <person name="Bills G.F."/>
            <person name="Dong Y."/>
            <person name="Huang W."/>
            <person name="Nel W.J."/>
            <person name="Swalarsk-Parry B.S."/>
            <person name="Vaghefi N."/>
            <person name="Wilken P.M."/>
            <person name="An Z."/>
            <person name="de Beer Z.W."/>
            <person name="De Vos L."/>
            <person name="Chen L."/>
            <person name="Duong T.A."/>
            <person name="Gao Y."/>
            <person name="Hammerbacher A."/>
            <person name="Kikkert J.R."/>
            <person name="Li Y."/>
            <person name="Li H."/>
            <person name="Li K."/>
            <person name="Li Q."/>
            <person name="Liu X."/>
            <person name="Ma X."/>
            <person name="Naidoo K."/>
            <person name="Pethybridge S.J."/>
            <person name="Sun J."/>
            <person name="Steenkamp E.T."/>
            <person name="van der Nest M.A."/>
            <person name="van Wyk S."/>
            <person name="Wingfield M.J."/>
            <person name="Xiong C."/>
            <person name="Yue Q."/>
            <person name="Zhang X."/>
        </authorList>
    </citation>
    <scope>NUCLEOTIDE SEQUENCE [LARGE SCALE GENOMIC DNA]</scope>
    <source>
        <strain evidence="2 3">BP 5553</strain>
    </source>
</reference>
<dbReference type="Proteomes" id="UP000254866">
    <property type="component" value="Unassembled WGS sequence"/>
</dbReference>
<evidence type="ECO:0000256" key="1">
    <source>
        <dbReference type="SAM" id="Phobius"/>
    </source>
</evidence>
<feature type="transmembrane region" description="Helical" evidence="1">
    <location>
        <begin position="86"/>
        <end position="106"/>
    </location>
</feature>
<evidence type="ECO:0000313" key="2">
    <source>
        <dbReference type="EMBL" id="RDL36093.1"/>
    </source>
</evidence>
<feature type="transmembrane region" description="Helical" evidence="1">
    <location>
        <begin position="58"/>
        <end position="79"/>
    </location>
</feature>
<dbReference type="EMBL" id="NPIC01000005">
    <property type="protein sequence ID" value="RDL36093.1"/>
    <property type="molecule type" value="Genomic_DNA"/>
</dbReference>
<keyword evidence="1" id="KW-0812">Transmembrane</keyword>
<dbReference type="RefSeq" id="XP_031868749.1">
    <property type="nucleotide sequence ID" value="XM_032015328.1"/>
</dbReference>
<keyword evidence="1" id="KW-1133">Transmembrane helix</keyword>
<keyword evidence="1" id="KW-0472">Membrane</keyword>
<feature type="transmembrane region" description="Helical" evidence="1">
    <location>
        <begin position="118"/>
        <end position="146"/>
    </location>
</feature>
<sequence>MAHEHAPWRKLVLIPCWTFQLFFLLVEIILLAAVLSSLDVLPKDVGASTLGKATHIGVALWIAICSIMLLFSIIEIVLLDLKHLKPLIFVIMNTFKTTLWTAWFLIDMVSFAKSKPEIVAIVGASIEGVLLASFWVPFIYGCVVYHRCRNEQKSYRQVHMSEHQRNSSHTPKSTLADVELQELYDDIPAAPADTGTPPTASYNYQRANGFETYR</sequence>
<accession>A0A370TKN8</accession>
<dbReference type="GeneID" id="43599554"/>
<comment type="caution">
    <text evidence="2">The sequence shown here is derived from an EMBL/GenBank/DDBJ whole genome shotgun (WGS) entry which is preliminary data.</text>
</comment>
<gene>
    <name evidence="2" type="ORF">BP5553_06705</name>
</gene>
<organism evidence="2 3">
    <name type="scientific">Venustampulla echinocandica</name>
    <dbReference type="NCBI Taxonomy" id="2656787"/>
    <lineage>
        <taxon>Eukaryota</taxon>
        <taxon>Fungi</taxon>
        <taxon>Dikarya</taxon>
        <taxon>Ascomycota</taxon>
        <taxon>Pezizomycotina</taxon>
        <taxon>Leotiomycetes</taxon>
        <taxon>Helotiales</taxon>
        <taxon>Pleuroascaceae</taxon>
        <taxon>Venustampulla</taxon>
    </lineage>
</organism>
<proteinExistence type="predicted"/>
<dbReference type="AlphaFoldDB" id="A0A370TKN8"/>
<dbReference type="OrthoDB" id="5211263at2759"/>
<evidence type="ECO:0008006" key="4">
    <source>
        <dbReference type="Google" id="ProtNLM"/>
    </source>
</evidence>
<protein>
    <recommendedName>
        <fullName evidence="4">MARVEL domain-containing protein</fullName>
    </recommendedName>
</protein>
<evidence type="ECO:0000313" key="3">
    <source>
        <dbReference type="Proteomes" id="UP000254866"/>
    </source>
</evidence>
<name>A0A370TKN8_9HELO</name>
<keyword evidence="3" id="KW-1185">Reference proteome</keyword>